<evidence type="ECO:0000256" key="9">
    <source>
        <dbReference type="ARBA" id="ARBA00022842"/>
    </source>
</evidence>
<proteinExistence type="inferred from homology"/>
<keyword evidence="2 15" id="KW-0479">Metal-binding</keyword>
<evidence type="ECO:0000256" key="11">
    <source>
        <dbReference type="ARBA" id="ARBA00023204"/>
    </source>
</evidence>
<dbReference type="InterPro" id="IPR011604">
    <property type="entry name" value="PDDEXK-like_dom_sf"/>
</dbReference>
<dbReference type="SUPFAM" id="SSF52540">
    <property type="entry name" value="P-loop containing nucleoside triphosphate hydrolases"/>
    <property type="match status" value="1"/>
</dbReference>
<feature type="region of interest" description="Nuclease activity, interacts with RecD and RecA" evidence="15">
    <location>
        <begin position="919"/>
        <end position="1223"/>
    </location>
</feature>
<dbReference type="RefSeq" id="WP_084257151.1">
    <property type="nucleotide sequence ID" value="NZ_FWWV01000019.1"/>
</dbReference>
<comment type="similarity">
    <text evidence="15">Belongs to the helicase family. UvrD subfamily.</text>
</comment>
<keyword evidence="8 15" id="KW-0067">ATP-binding</keyword>
<keyword evidence="9 15" id="KW-0460">Magnesium</keyword>
<evidence type="ECO:0000256" key="1">
    <source>
        <dbReference type="ARBA" id="ARBA00022722"/>
    </source>
</evidence>
<dbReference type="NCBIfam" id="TIGR00609">
    <property type="entry name" value="recB"/>
    <property type="match status" value="1"/>
</dbReference>
<dbReference type="GO" id="GO:0016887">
    <property type="term" value="F:ATP hydrolysis activity"/>
    <property type="evidence" value="ECO:0007669"/>
    <property type="project" value="RHEA"/>
</dbReference>
<dbReference type="Gene3D" id="3.40.50.300">
    <property type="entry name" value="P-loop containing nucleotide triphosphate hydrolases"/>
    <property type="match status" value="2"/>
</dbReference>
<comment type="domain">
    <text evidence="15">The N-terminal DNA-binding domain is a ssDNA-dependent ATPase and has ATP-dependent 3'-5' helicase function. This domain interacts with RecC.</text>
</comment>
<dbReference type="PANTHER" id="PTHR11070">
    <property type="entry name" value="UVRD / RECB / PCRA DNA HELICASE FAMILY MEMBER"/>
    <property type="match status" value="1"/>
</dbReference>
<evidence type="ECO:0000313" key="19">
    <source>
        <dbReference type="EMBL" id="SMB85386.1"/>
    </source>
</evidence>
<dbReference type="PROSITE" id="PS51198">
    <property type="entry name" value="UVRD_HELICASE_ATP_BIND"/>
    <property type="match status" value="1"/>
</dbReference>
<dbReference type="InterPro" id="IPR038726">
    <property type="entry name" value="PDDEXK_AddAB-type"/>
</dbReference>
<evidence type="ECO:0000256" key="6">
    <source>
        <dbReference type="ARBA" id="ARBA00022806"/>
    </source>
</evidence>
<dbReference type="AlphaFoldDB" id="A0A1W1UWH8"/>
<keyword evidence="7 15" id="KW-0269">Exonuclease</keyword>
<evidence type="ECO:0000259" key="18">
    <source>
        <dbReference type="PROSITE" id="PS51217"/>
    </source>
</evidence>
<dbReference type="GO" id="GO:0009338">
    <property type="term" value="C:exodeoxyribonuclease V complex"/>
    <property type="evidence" value="ECO:0007669"/>
    <property type="project" value="TreeGrafter"/>
</dbReference>
<dbReference type="GO" id="GO:0000287">
    <property type="term" value="F:magnesium ion binding"/>
    <property type="evidence" value="ECO:0007669"/>
    <property type="project" value="UniProtKB-UniRule"/>
</dbReference>
<dbReference type="InterPro" id="IPR027417">
    <property type="entry name" value="P-loop_NTPase"/>
</dbReference>
<comment type="function">
    <text evidence="15">A helicase/nuclease that prepares dsDNA breaks (DSB) for recombinational DNA repair. Binds to DSBs and unwinds DNA via a highly rapid and processive ATP-dependent bidirectional helicase activity. Unwinds dsDNA until it encounters a Chi (crossover hotspot instigator) sequence from the 3' direction. Cuts ssDNA a few nucleotides 3' to the Chi site. The properties and activities of the enzyme are changed at Chi. The Chi-altered holoenzyme produces a long 3'-ssDNA overhang and facilitates RecA-binding to the ssDNA for homologous DNA recombination and repair. Holoenzyme degrades any linearized DNA that is unable to undergo homologous recombination. In the holoenzyme this subunit contributes ATPase, 3'-5' helicase, exonuclease activity and loads RecA onto ssDNA.</text>
</comment>
<dbReference type="Gene3D" id="1.10.486.10">
    <property type="entry name" value="PCRA, domain 4"/>
    <property type="match status" value="1"/>
</dbReference>
<dbReference type="EC" id="5.6.2.4" evidence="15"/>
<sequence length="1223" mass="140299">MQKLNPITHPLNGVSLIEASAGTGKTYTMVALYLRLLLNAGENGLKRALTVEQILVMTFTKAATQELKDRIRSRIVEVKGLFEQALAQQAAQLESDDPFLQQLYLALKNDLPTAILRLELAQQDMDTASIFTIHGFCQRMLTRYAFDSGVHFNLEMVERQDDLLLRLCREYWREQFYPQDLTISRFIDHTLVSPQAVFKLIQPLLSGEMPKVRSDNAALLTDLNDFLQQQVAGYACAVQQLKQHWLAESENIGALILAEIRRKKDKRLDGRSYQERYILPAIDEINHWAASDSLNVHDKLVHYFSQTKLDSKTKSEEKISHPLFAQVDQAPDIALYKRILLWHYANGVRRKLADYKAGHKEMGFGDLLSRLKTALYGESGESLAQLIRQQFPFAMVDEFQDTDLEQYQIFQRLYIQPNSTPLNCTQPNDGGNGMIMIGDPKQSIYAFRHADIFTYLTAAQNAAQRFTLDTNWRSTPALIAAVNAIFRHNPLPFIYPQIRFQPVNAGKAAQVLRLNGEEQKPLHFLLSENHKSGKDNGDEMARACAASIQKWLQAIERQRCLLDGEQRLAAKDLAVLVRGWTEAEKIKSALAALGIQSVYLSDRSSVLNSEWAQVMGYLLRACLNPHHEQAVMTLLATRLFGFNSSELYELRRDEKAWEKWIEQFLNYQRIWQTQGVLPMIHRLLQQQHLPSKLLAMPDGERAMTDILHLAEFLQQGATINENEHALLSWFEQQRHSDGTETDEVRLRLESERDLVKIVTVHKSKGLEYGVVWLPFVGAGYKDKDGNELQRYHDGENQLCWDLDLSHRAENLQEKLAEELRLFYVALTRARYQLNIGFPSRMSDKDNWNPLAYLLAAQDNALALKNSSEFDTAELLAQRLAPDSYQLSATQDLLADDWRAAPPPRGAVQAAEFSGRIENNWRISSFSALVAMNQRNRSRKKSALPQPEKSAESYLDNAQDYDGEQVNYALLLDNADSFGITELGNWQDQQHTPFNFPSGSRIGNALHALLQHMDFSQALSQQALTALCQQLELEEHWLEPLTKWIQLIRRTPLHHKVRLEGLPPQDCLKETAFFISLQKPLQTNKLNRLLNQYHPLAQQQAEFDLDYFKGMLRGFIDLVCRIDGKYYLLDYKSNLLGEGYQAYTPSVLNNVMAYHHYDLQYLIYTLALHRYLRQRDSDYDYQRDFGGVYYLFLRGLNGEDGRTGVYFDKPDWRLIDGLDNLLAA</sequence>
<feature type="binding site" evidence="15">
    <location>
        <position position="1129"/>
    </location>
    <ligand>
        <name>Mg(2+)</name>
        <dbReference type="ChEBI" id="CHEBI:18420"/>
    </ligand>
</feature>
<dbReference type="Gene3D" id="1.10.3170.10">
    <property type="entry name" value="Recbcd, chain B, domain 2"/>
    <property type="match status" value="1"/>
</dbReference>
<comment type="subunit">
    <text evidence="15">Heterotrimer of RecB, RecC and RecD. All subunits contribute to DNA-binding. Interacts with RecA.</text>
</comment>
<evidence type="ECO:0000313" key="20">
    <source>
        <dbReference type="Proteomes" id="UP000192408"/>
    </source>
</evidence>
<protein>
    <recommendedName>
        <fullName evidence="15">RecBCD enzyme subunit RecB</fullName>
        <ecNumber evidence="15">3.1.11.5</ecNumber>
        <ecNumber evidence="15">5.6.2.4</ecNumber>
    </recommendedName>
    <alternativeName>
        <fullName evidence="15">DNA 3'-5' helicase subunit RecB</fullName>
    </alternativeName>
    <alternativeName>
        <fullName evidence="15">Exonuclease V subunit RecB</fullName>
        <shortName evidence="15">ExoV subunit RecB</shortName>
    </alternativeName>
    <alternativeName>
        <fullName evidence="15">Helicase/nuclease RecBCD subunit RecB</fullName>
    </alternativeName>
</protein>
<dbReference type="Pfam" id="PF12705">
    <property type="entry name" value="PDDEXK_1"/>
    <property type="match status" value="1"/>
</dbReference>
<evidence type="ECO:0000256" key="2">
    <source>
        <dbReference type="ARBA" id="ARBA00022723"/>
    </source>
</evidence>
<keyword evidence="10 15" id="KW-0238">DNA-binding</keyword>
<keyword evidence="11 15" id="KW-0234">DNA repair</keyword>
<comment type="miscellaneous">
    <text evidence="15">In the RecBCD complex, RecB has a slow 3'-5' helicase, an exonuclease activity and loads RecA onto ssDNA, RecD has a fast 5'-3' helicase activity, while RecC stimulates the ATPase and processivity of the RecB helicase and contributes to recognition of the Chi site.</text>
</comment>
<evidence type="ECO:0000256" key="5">
    <source>
        <dbReference type="ARBA" id="ARBA00022801"/>
    </source>
</evidence>
<feature type="domain" description="UvrD-like helicase ATP-binding" evidence="17">
    <location>
        <begin position="1"/>
        <end position="475"/>
    </location>
</feature>
<dbReference type="HAMAP" id="MF_01485">
    <property type="entry name" value="RecB"/>
    <property type="match status" value="1"/>
</dbReference>
<keyword evidence="1 15" id="KW-0540">Nuclease</keyword>
<dbReference type="CDD" id="cd22352">
    <property type="entry name" value="RecB_C-like"/>
    <property type="match status" value="1"/>
</dbReference>
<accession>A0A1W1UWH8</accession>
<evidence type="ECO:0000256" key="12">
    <source>
        <dbReference type="ARBA" id="ARBA00023235"/>
    </source>
</evidence>
<keyword evidence="20" id="KW-1185">Reference proteome</keyword>
<evidence type="ECO:0000256" key="7">
    <source>
        <dbReference type="ARBA" id="ARBA00022839"/>
    </source>
</evidence>
<comment type="cofactor">
    <cofactor evidence="15">
        <name>Mg(2+)</name>
        <dbReference type="ChEBI" id="CHEBI:18420"/>
    </cofactor>
    <text evidence="15">Binds 1 Mg(2+) ion per subunit.</text>
</comment>
<evidence type="ECO:0000256" key="14">
    <source>
        <dbReference type="ARBA" id="ARBA00048988"/>
    </source>
</evidence>
<feature type="region of interest" description="DNA-binding and helicase activity, interacts with RecC" evidence="15">
    <location>
        <begin position="1"/>
        <end position="894"/>
    </location>
</feature>
<gene>
    <name evidence="15" type="primary">recB</name>
    <name evidence="19" type="ORF">SAMN05660772_02480</name>
</gene>
<comment type="catalytic activity">
    <reaction evidence="15">
        <text>Exonucleolytic cleavage (in the presence of ATP) in either 5'- to 3'- or 3'- to 5'-direction to yield 5'-phosphooligonucleotides.</text>
        <dbReference type="EC" id="3.1.11.5"/>
    </reaction>
</comment>
<feature type="domain" description="UvrD-like helicase C-terminal" evidence="18">
    <location>
        <begin position="488"/>
        <end position="765"/>
    </location>
</feature>
<dbReference type="GO" id="GO:0005524">
    <property type="term" value="F:ATP binding"/>
    <property type="evidence" value="ECO:0007669"/>
    <property type="project" value="UniProtKB-UniRule"/>
</dbReference>
<evidence type="ECO:0000256" key="16">
    <source>
        <dbReference type="PROSITE-ProRule" id="PRU00560"/>
    </source>
</evidence>
<organism evidence="19 20">
    <name type="scientific">Pasteurella testudinis DSM 23072</name>
    <dbReference type="NCBI Taxonomy" id="1122938"/>
    <lineage>
        <taxon>Bacteria</taxon>
        <taxon>Pseudomonadati</taxon>
        <taxon>Pseudomonadota</taxon>
        <taxon>Gammaproteobacteria</taxon>
        <taxon>Pasteurellales</taxon>
        <taxon>Pasteurellaceae</taxon>
        <taxon>Pasteurella</taxon>
    </lineage>
</organism>
<dbReference type="PROSITE" id="PS51217">
    <property type="entry name" value="UVRD_HELICASE_CTER"/>
    <property type="match status" value="1"/>
</dbReference>
<comment type="catalytic activity">
    <reaction evidence="14 15">
        <text>ATP + H2O = ADP + phosphate + H(+)</text>
        <dbReference type="Rhea" id="RHEA:13065"/>
        <dbReference type="ChEBI" id="CHEBI:15377"/>
        <dbReference type="ChEBI" id="CHEBI:15378"/>
        <dbReference type="ChEBI" id="CHEBI:30616"/>
        <dbReference type="ChEBI" id="CHEBI:43474"/>
        <dbReference type="ChEBI" id="CHEBI:456216"/>
        <dbReference type="EC" id="5.6.2.4"/>
    </reaction>
</comment>
<dbReference type="InterPro" id="IPR000212">
    <property type="entry name" value="DNA_helicase_UvrD/REP"/>
</dbReference>
<feature type="binding site" evidence="15">
    <location>
        <position position="1006"/>
    </location>
    <ligand>
        <name>Mg(2+)</name>
        <dbReference type="ChEBI" id="CHEBI:18420"/>
    </ligand>
</feature>
<dbReference type="InterPro" id="IPR004586">
    <property type="entry name" value="RecB"/>
</dbReference>
<dbReference type="PANTHER" id="PTHR11070:SF23">
    <property type="entry name" value="RECBCD ENZYME SUBUNIT RECB"/>
    <property type="match status" value="1"/>
</dbReference>
<dbReference type="InterPro" id="IPR014017">
    <property type="entry name" value="DNA_helicase_UvrD-like_C"/>
</dbReference>
<dbReference type="Gene3D" id="3.90.320.10">
    <property type="match status" value="1"/>
</dbReference>
<keyword evidence="12 15" id="KW-0413">Isomerase</keyword>
<dbReference type="Pfam" id="PF00580">
    <property type="entry name" value="UvrD-helicase"/>
    <property type="match status" value="1"/>
</dbReference>
<dbReference type="InterPro" id="IPR014016">
    <property type="entry name" value="UvrD-like_ATP-bd"/>
</dbReference>
<evidence type="ECO:0000256" key="13">
    <source>
        <dbReference type="ARBA" id="ARBA00034617"/>
    </source>
</evidence>
<dbReference type="GO" id="GO:0043138">
    <property type="term" value="F:3'-5' DNA helicase activity"/>
    <property type="evidence" value="ECO:0007669"/>
    <property type="project" value="UniProtKB-UniRule"/>
</dbReference>
<dbReference type="GO" id="GO:0003677">
    <property type="term" value="F:DNA binding"/>
    <property type="evidence" value="ECO:0007669"/>
    <property type="project" value="UniProtKB-UniRule"/>
</dbReference>
<evidence type="ECO:0000256" key="4">
    <source>
        <dbReference type="ARBA" id="ARBA00022763"/>
    </source>
</evidence>
<dbReference type="EC" id="3.1.11.5" evidence="15"/>
<dbReference type="Proteomes" id="UP000192408">
    <property type="component" value="Unassembled WGS sequence"/>
</dbReference>
<dbReference type="GO" id="GO:0005829">
    <property type="term" value="C:cytosol"/>
    <property type="evidence" value="ECO:0007669"/>
    <property type="project" value="TreeGrafter"/>
</dbReference>
<reference evidence="20" key="1">
    <citation type="submission" date="2017-04" db="EMBL/GenBank/DDBJ databases">
        <authorList>
            <person name="Varghese N."/>
            <person name="Submissions S."/>
        </authorList>
    </citation>
    <scope>NUCLEOTIDE SEQUENCE [LARGE SCALE GENOMIC DNA]</scope>
    <source>
        <strain evidence="20">DSM 23072</strain>
    </source>
</reference>
<feature type="binding site" evidence="15">
    <location>
        <position position="1116"/>
    </location>
    <ligand>
        <name>Mg(2+)</name>
        <dbReference type="ChEBI" id="CHEBI:18420"/>
    </ligand>
</feature>
<feature type="active site" description="For nuclease activity" evidence="15">
    <location>
        <position position="1129"/>
    </location>
</feature>
<name>A0A1W1UWH8_9PAST</name>
<evidence type="ECO:0000256" key="8">
    <source>
        <dbReference type="ARBA" id="ARBA00022840"/>
    </source>
</evidence>
<keyword evidence="4 15" id="KW-0227">DNA damage</keyword>
<keyword evidence="3 15" id="KW-0547">Nucleotide-binding</keyword>
<dbReference type="GO" id="GO:0008854">
    <property type="term" value="F:exodeoxyribonuclease V activity"/>
    <property type="evidence" value="ECO:0007669"/>
    <property type="project" value="UniProtKB-EC"/>
</dbReference>
<keyword evidence="5 15" id="KW-0378">Hydrolase</keyword>
<dbReference type="GO" id="GO:0000724">
    <property type="term" value="P:double-strand break repair via homologous recombination"/>
    <property type="evidence" value="ECO:0007669"/>
    <property type="project" value="UniProtKB-UniRule"/>
</dbReference>
<keyword evidence="6 15" id="KW-0347">Helicase</keyword>
<dbReference type="SUPFAM" id="SSF52980">
    <property type="entry name" value="Restriction endonuclease-like"/>
    <property type="match status" value="1"/>
</dbReference>
<comment type="catalytic activity">
    <reaction evidence="13 15">
        <text>Couples ATP hydrolysis with the unwinding of duplex DNA by translocating in the 3'-5' direction.</text>
        <dbReference type="EC" id="5.6.2.4"/>
    </reaction>
</comment>
<comment type="domain">
    <text evidence="15">The C-terminal domain has nuclease activity and interacts with RecD. It interacts with RecA, facilitating its loading onto ssDNA.</text>
</comment>
<evidence type="ECO:0000256" key="10">
    <source>
        <dbReference type="ARBA" id="ARBA00023125"/>
    </source>
</evidence>
<dbReference type="Pfam" id="PF13361">
    <property type="entry name" value="UvrD_C"/>
    <property type="match status" value="2"/>
</dbReference>
<dbReference type="STRING" id="1122938.SAMN05660772_02480"/>
<evidence type="ECO:0000256" key="15">
    <source>
        <dbReference type="HAMAP-Rule" id="MF_01485"/>
    </source>
</evidence>
<evidence type="ECO:0000259" key="17">
    <source>
        <dbReference type="PROSITE" id="PS51198"/>
    </source>
</evidence>
<dbReference type="EMBL" id="FWWV01000019">
    <property type="protein sequence ID" value="SMB85386.1"/>
    <property type="molecule type" value="Genomic_DNA"/>
</dbReference>
<feature type="binding site" evidence="16">
    <location>
        <begin position="19"/>
        <end position="26"/>
    </location>
    <ligand>
        <name>ATP</name>
        <dbReference type="ChEBI" id="CHEBI:30616"/>
    </ligand>
</feature>
<evidence type="ECO:0000256" key="3">
    <source>
        <dbReference type="ARBA" id="ARBA00022741"/>
    </source>
</evidence>
<dbReference type="InterPro" id="IPR011335">
    <property type="entry name" value="Restrct_endonuc-II-like"/>
</dbReference>